<evidence type="ECO:0000313" key="2">
    <source>
        <dbReference type="Proteomes" id="UP000054144"/>
    </source>
</evidence>
<dbReference type="PANTHER" id="PTHR42034:SF1">
    <property type="entry name" value="CONDENSATION DOMAIN-CONTAINING PROTEIN"/>
    <property type="match status" value="1"/>
</dbReference>
<dbReference type="OrthoDB" id="3252971at2759"/>
<sequence length="520" mass="55781">MSEYTFLQSGDGTYVRKCYGFETSMATMSDLHDGTSHMTYSVHIETIKPVSQDEMASTARSAWTRLRHQVPLIGATTKGSATPEGAFIFEYTTPQNAEAAAVWAQRTVVVAETAAPSLFVRHRDLARNRSWTPSTPHDNAELHVCAIEVGGWVLSITAGHHVIDGRISLALLDELLVHFDAVLRGAAIPLEEIAWGEEITRLPPAAAIIFAEGKVSPPPPTGPMPGLSQLMPFLIPRKTKAEVAYSVKLTVAATAAFHAATKRVQGTVTHAITALCMLAFTETELHMAARAGPAQFSAAAGAYRTTQSFLLPSCPIDQRQKLPNEYRDLRAAYSTPLMALDESPVFVPMASLKQLVAVDPATGTVTLEWQSEVFDQLICDVGAALRSIDDSPTAFVAREAARQKADHIAAFDAAIHVPLLATVSSLGDTTRLGRFQRFVPGNSGDAVLVLVDFLGGARSSSAFTVVGTYQHAGELRVHLCGGGGPMGSRALCELVRTLKNVIAKFVKLPESNVLDIGIDV</sequence>
<dbReference type="Proteomes" id="UP000054144">
    <property type="component" value="Unassembled WGS sequence"/>
</dbReference>
<protein>
    <recommendedName>
        <fullName evidence="3">CoA-dependent acyltransferase</fullName>
    </recommendedName>
</protein>
<dbReference type="InterPro" id="IPR023213">
    <property type="entry name" value="CAT-like_dom_sf"/>
</dbReference>
<dbReference type="EMBL" id="KN882046">
    <property type="protein sequence ID" value="KIY45682.1"/>
    <property type="molecule type" value="Genomic_DNA"/>
</dbReference>
<reference evidence="1 2" key="1">
    <citation type="journal article" date="2015" name="Fungal Genet. Biol.">
        <title>Evolution of novel wood decay mechanisms in Agaricales revealed by the genome sequences of Fistulina hepatica and Cylindrobasidium torrendii.</title>
        <authorList>
            <person name="Floudas D."/>
            <person name="Held B.W."/>
            <person name="Riley R."/>
            <person name="Nagy L.G."/>
            <person name="Koehler G."/>
            <person name="Ransdell A.S."/>
            <person name="Younus H."/>
            <person name="Chow J."/>
            <person name="Chiniquy J."/>
            <person name="Lipzen A."/>
            <person name="Tritt A."/>
            <person name="Sun H."/>
            <person name="Haridas S."/>
            <person name="LaButti K."/>
            <person name="Ohm R.A."/>
            <person name="Kues U."/>
            <person name="Blanchette R.A."/>
            <person name="Grigoriev I.V."/>
            <person name="Minto R.E."/>
            <person name="Hibbett D.S."/>
        </authorList>
    </citation>
    <scope>NUCLEOTIDE SEQUENCE [LARGE SCALE GENOMIC DNA]</scope>
    <source>
        <strain evidence="1 2">ATCC 64428</strain>
    </source>
</reference>
<gene>
    <name evidence="1" type="ORF">FISHEDRAFT_76236</name>
</gene>
<organism evidence="1 2">
    <name type="scientific">Fistulina hepatica ATCC 64428</name>
    <dbReference type="NCBI Taxonomy" id="1128425"/>
    <lineage>
        <taxon>Eukaryota</taxon>
        <taxon>Fungi</taxon>
        <taxon>Dikarya</taxon>
        <taxon>Basidiomycota</taxon>
        <taxon>Agaricomycotina</taxon>
        <taxon>Agaricomycetes</taxon>
        <taxon>Agaricomycetidae</taxon>
        <taxon>Agaricales</taxon>
        <taxon>Fistulinaceae</taxon>
        <taxon>Fistulina</taxon>
    </lineage>
</organism>
<name>A0A0D7A3R6_9AGAR</name>
<evidence type="ECO:0000313" key="1">
    <source>
        <dbReference type="EMBL" id="KIY45682.1"/>
    </source>
</evidence>
<dbReference type="PANTHER" id="PTHR42034">
    <property type="entry name" value="CHROMOSOME 7, WHOLE GENOME SHOTGUN SEQUENCE-RELATED"/>
    <property type="match status" value="1"/>
</dbReference>
<evidence type="ECO:0008006" key="3">
    <source>
        <dbReference type="Google" id="ProtNLM"/>
    </source>
</evidence>
<dbReference type="AlphaFoldDB" id="A0A0D7A3R6"/>
<accession>A0A0D7A3R6</accession>
<dbReference type="Gene3D" id="3.30.559.10">
    <property type="entry name" value="Chloramphenicol acetyltransferase-like domain"/>
    <property type="match status" value="1"/>
</dbReference>
<proteinExistence type="predicted"/>
<keyword evidence="2" id="KW-1185">Reference proteome</keyword>